<proteinExistence type="predicted"/>
<keyword evidence="3" id="KW-1185">Reference proteome</keyword>
<dbReference type="Pfam" id="PF14574">
    <property type="entry name" value="RACo_C_ter"/>
    <property type="match status" value="1"/>
</dbReference>
<dbReference type="InterPro" id="IPR001041">
    <property type="entry name" value="2Fe-2S_ferredoxin-type"/>
</dbReference>
<dbReference type="InterPro" id="IPR042259">
    <property type="entry name" value="Raco-like_middle_sf"/>
</dbReference>
<dbReference type="InterPro" id="IPR012675">
    <property type="entry name" value="Beta-grasp_dom_sf"/>
</dbReference>
<evidence type="ECO:0000313" key="3">
    <source>
        <dbReference type="Proteomes" id="UP000680656"/>
    </source>
</evidence>
<dbReference type="AlphaFoldDB" id="A0A8E7B037"/>
<dbReference type="PROSITE" id="PS51085">
    <property type="entry name" value="2FE2S_FER_2"/>
    <property type="match status" value="1"/>
</dbReference>
<dbReference type="Pfam" id="PF17651">
    <property type="entry name" value="Raco_middle"/>
    <property type="match status" value="1"/>
</dbReference>
<dbReference type="SUPFAM" id="SSF54292">
    <property type="entry name" value="2Fe-2S ferredoxin-like"/>
    <property type="match status" value="1"/>
</dbReference>
<organism evidence="2 3">
    <name type="scientific">Methanospirillum purgamenti</name>
    <dbReference type="NCBI Taxonomy" id="2834276"/>
    <lineage>
        <taxon>Archaea</taxon>
        <taxon>Methanobacteriati</taxon>
        <taxon>Methanobacteriota</taxon>
        <taxon>Stenosarchaea group</taxon>
        <taxon>Methanomicrobia</taxon>
        <taxon>Methanomicrobiales</taxon>
        <taxon>Methanospirillaceae</taxon>
        <taxon>Methanospirillum</taxon>
    </lineage>
</organism>
<dbReference type="PANTHER" id="PTHR42895">
    <property type="entry name" value="IRON-SULFUR CLUSTER-BINDING PROTEIN-RELATED"/>
    <property type="match status" value="1"/>
</dbReference>
<dbReference type="InterPro" id="IPR052911">
    <property type="entry name" value="Corrinoid_activation_enz"/>
</dbReference>
<accession>A0A8E7B037</accession>
<reference evidence="2 3" key="1">
    <citation type="submission" date="2021-05" db="EMBL/GenBank/DDBJ databases">
        <title>A novel Methanospirillum isolate from a pyrite-forming mixed culture.</title>
        <authorList>
            <person name="Bunk B."/>
            <person name="Sproer C."/>
            <person name="Spring S."/>
            <person name="Pester M."/>
        </authorList>
    </citation>
    <scope>NUCLEOTIDE SEQUENCE [LARGE SCALE GENOMIC DNA]</scope>
    <source>
        <strain evidence="2 3">J.3.6.1-F.2.7.3</strain>
    </source>
</reference>
<dbReference type="Proteomes" id="UP000680656">
    <property type="component" value="Chromosome"/>
</dbReference>
<dbReference type="EMBL" id="CP075546">
    <property type="protein sequence ID" value="QVV90605.1"/>
    <property type="molecule type" value="Genomic_DNA"/>
</dbReference>
<dbReference type="InterPro" id="IPR036010">
    <property type="entry name" value="2Fe-2S_ferredoxin-like_sf"/>
</dbReference>
<dbReference type="InterPro" id="IPR027980">
    <property type="entry name" value="RACo_C"/>
</dbReference>
<dbReference type="InterPro" id="IPR041414">
    <property type="entry name" value="Raco-like_middle"/>
</dbReference>
<dbReference type="CDD" id="cd00207">
    <property type="entry name" value="fer2"/>
    <property type="match status" value="1"/>
</dbReference>
<feature type="domain" description="2Fe-2S ferredoxin-type" evidence="1">
    <location>
        <begin position="1"/>
        <end position="86"/>
    </location>
</feature>
<dbReference type="Pfam" id="PF00111">
    <property type="entry name" value="Fer2"/>
    <property type="match status" value="1"/>
</dbReference>
<dbReference type="GO" id="GO:0051536">
    <property type="term" value="F:iron-sulfur cluster binding"/>
    <property type="evidence" value="ECO:0007669"/>
    <property type="project" value="InterPro"/>
</dbReference>
<evidence type="ECO:0000313" key="2">
    <source>
        <dbReference type="EMBL" id="QVV90605.1"/>
    </source>
</evidence>
<dbReference type="PANTHER" id="PTHR42895:SF2">
    <property type="entry name" value="IRON-SULFUR CLUSTER PROTEIN"/>
    <property type="match status" value="1"/>
</dbReference>
<protein>
    <submittedName>
        <fullName evidence="2">DUF4445 domain-containing protein</fullName>
    </submittedName>
</protein>
<sequence length="598" mass="64509">MNRMVTVPAGTTVLSAIREAGIQFEAICGGKGTCGKCRVIKISGKTSEEGSCCAKFLTLDEQRKGYCLACLVQVWSDAVFTIPIESRIDTPQILLDIAQTIQTISPSVHKYLVEKNLNYSLVTLGPSIRFAGYDGKRPVMNENQRDLIINSAHPLTATLYKKTEESLLIALEEHDTTERLFGIALDLGTTTVVGLLVDLLTGEIIKKASTLNRQITLGEELVTRIAIGRKEEGRKELQIAALGSVNEIIHKLTHGSGIKWNEIYDICLGGNTIMTWLLAGKDPTPLEYVDAQVESNPVLLNAETIGIDALPLTPIFCLPAVSRFVGGDAIGDILTSSMHKKTEISLLIDLGTNGEIILGNKDWMVSTSCASGPAFEGAGMRSGMRAMKGAIDTVKIDKSGQVIWHVIGDTDPKGVCGSGIIDAAAAMAHAGILDISGKLIESAPGVREGEHGLEFLLVPSHLTATGKDIVITSEDMAYLMDSKAAVLAAIIVLIKKYRLTPLDIHHVYLAGAFSSFGNIENLISFGILPEFPSAEFHRIGNGSLAGAYACLISSSLRKEATDIAKRMGYLDLLVDNDFIEEYWGALRIPEKDELFLIP</sequence>
<name>A0A8E7B037_9EURY</name>
<gene>
    <name evidence="2" type="ORF">KHC33_09855</name>
</gene>
<dbReference type="Gene3D" id="3.30.420.480">
    <property type="entry name" value="Domain of unknown function (DUF4445)"/>
    <property type="match status" value="1"/>
</dbReference>
<evidence type="ECO:0000259" key="1">
    <source>
        <dbReference type="PROSITE" id="PS51085"/>
    </source>
</evidence>
<dbReference type="Gene3D" id="3.10.20.30">
    <property type="match status" value="1"/>
</dbReference>
<dbReference type="KEGG" id="mrtj:KHC33_09855"/>